<proteinExistence type="predicted"/>
<dbReference type="Proteomes" id="UP001174909">
    <property type="component" value="Unassembled WGS sequence"/>
</dbReference>
<name>A0AA35TWL5_GEOBA</name>
<feature type="chain" id="PRO_5041453429" description="DUF19 domain-containing protein" evidence="1">
    <location>
        <begin position="25"/>
        <end position="209"/>
    </location>
</feature>
<evidence type="ECO:0008006" key="4">
    <source>
        <dbReference type="Google" id="ProtNLM"/>
    </source>
</evidence>
<gene>
    <name evidence="2" type="ORF">GBAR_LOCUS30081</name>
</gene>
<evidence type="ECO:0000313" key="3">
    <source>
        <dbReference type="Proteomes" id="UP001174909"/>
    </source>
</evidence>
<dbReference type="AlphaFoldDB" id="A0AA35TWL5"/>
<comment type="caution">
    <text evidence="2">The sequence shown here is derived from an EMBL/GenBank/DDBJ whole genome shotgun (WGS) entry which is preliminary data.</text>
</comment>
<reference evidence="2" key="1">
    <citation type="submission" date="2023-03" db="EMBL/GenBank/DDBJ databases">
        <authorList>
            <person name="Steffen K."/>
            <person name="Cardenas P."/>
        </authorList>
    </citation>
    <scope>NUCLEOTIDE SEQUENCE</scope>
</reference>
<evidence type="ECO:0000256" key="1">
    <source>
        <dbReference type="SAM" id="SignalP"/>
    </source>
</evidence>
<accession>A0AA35TWL5</accession>
<keyword evidence="3" id="KW-1185">Reference proteome</keyword>
<evidence type="ECO:0000313" key="2">
    <source>
        <dbReference type="EMBL" id="CAI8055099.1"/>
    </source>
</evidence>
<protein>
    <recommendedName>
        <fullName evidence="4">DUF19 domain-containing protein</fullName>
    </recommendedName>
</protein>
<organism evidence="2 3">
    <name type="scientific">Geodia barretti</name>
    <name type="common">Barrett's horny sponge</name>
    <dbReference type="NCBI Taxonomy" id="519541"/>
    <lineage>
        <taxon>Eukaryota</taxon>
        <taxon>Metazoa</taxon>
        <taxon>Porifera</taxon>
        <taxon>Demospongiae</taxon>
        <taxon>Heteroscleromorpha</taxon>
        <taxon>Tetractinellida</taxon>
        <taxon>Astrophorina</taxon>
        <taxon>Geodiidae</taxon>
        <taxon>Geodia</taxon>
    </lineage>
</organism>
<keyword evidence="1" id="KW-0732">Signal</keyword>
<sequence length="209" mass="23498">MHERKMKAFYLLFCLSVTVCVCVAVPITTCSSANLRNRRETCEEAVAKLSQDQVALACQALLSPIVIGNLGATPEMVTEYCTDSRHCSAILVPLFDEIGRLCGGQFPQLETTVRDECYFFQSTYCGDYFISMFDNTTQPTYDKCVEDYYSGKGCTDNCKTITSYIQDNRGCCYTDWQLFNTAIDPSAKLVDKCVFEECQLTMDDICTEP</sequence>
<feature type="signal peptide" evidence="1">
    <location>
        <begin position="1"/>
        <end position="24"/>
    </location>
</feature>
<dbReference type="EMBL" id="CASHTH010004246">
    <property type="protein sequence ID" value="CAI8055099.1"/>
    <property type="molecule type" value="Genomic_DNA"/>
</dbReference>